<evidence type="ECO:0000313" key="2">
    <source>
        <dbReference type="Proteomes" id="UP000680045"/>
    </source>
</evidence>
<sequence>MYAGIGMSYKGIESIKKTDAEADKSLTYLASRKRTGSIEFSDIGINRLFLNLSNEEVGDFLKKSSPH</sequence>
<evidence type="ECO:0000313" key="1">
    <source>
        <dbReference type="EMBL" id="MBR8645999.1"/>
    </source>
</evidence>
<dbReference type="Proteomes" id="UP000680045">
    <property type="component" value="Unassembled WGS sequence"/>
</dbReference>
<gene>
    <name evidence="1" type="ORF">KEH51_25020</name>
</gene>
<proteinExistence type="predicted"/>
<comment type="caution">
    <text evidence="1">The sequence shown here is derived from an EMBL/GenBank/DDBJ whole genome shotgun (WGS) entry which is preliminary data.</text>
</comment>
<reference evidence="1" key="1">
    <citation type="submission" date="2021-04" db="EMBL/GenBank/DDBJ databases">
        <title>Whole genome sequencing of Enterococci isolates from hospitalized patients.</title>
        <authorList>
            <person name="Ogoti B.M."/>
            <person name="Onyambu F.G."/>
        </authorList>
    </citation>
    <scope>NUCLEOTIDE SEQUENCE</scope>
    <source>
        <strain evidence="1">242</strain>
    </source>
</reference>
<dbReference type="EMBL" id="JAGTPW010000062">
    <property type="protein sequence ID" value="MBR8645999.1"/>
    <property type="molecule type" value="Genomic_DNA"/>
</dbReference>
<protein>
    <submittedName>
        <fullName evidence="1">Uncharacterized protein</fullName>
    </submittedName>
</protein>
<organism evidence="1 2">
    <name type="scientific">Peribacillus frigoritolerans</name>
    <dbReference type="NCBI Taxonomy" id="450367"/>
    <lineage>
        <taxon>Bacteria</taxon>
        <taxon>Bacillati</taxon>
        <taxon>Bacillota</taxon>
        <taxon>Bacilli</taxon>
        <taxon>Bacillales</taxon>
        <taxon>Bacillaceae</taxon>
        <taxon>Peribacillus</taxon>
    </lineage>
</organism>
<name>A0A941FKX8_9BACI</name>
<accession>A0A941FKX8</accession>
<dbReference type="AlphaFoldDB" id="A0A941FKX8"/>